<evidence type="ECO:0000313" key="1">
    <source>
        <dbReference type="EMBL" id="GBL87920.1"/>
    </source>
</evidence>
<protein>
    <submittedName>
        <fullName evidence="1">Uncharacterized protein</fullName>
    </submittedName>
</protein>
<reference evidence="1 2" key="1">
    <citation type="journal article" date="2019" name="Sci. Rep.">
        <title>Orb-weaving spider Araneus ventricosus genome elucidates the spidroin gene catalogue.</title>
        <authorList>
            <person name="Kono N."/>
            <person name="Nakamura H."/>
            <person name="Ohtoshi R."/>
            <person name="Moran D.A.P."/>
            <person name="Shinohara A."/>
            <person name="Yoshida Y."/>
            <person name="Fujiwara M."/>
            <person name="Mori M."/>
            <person name="Tomita M."/>
            <person name="Arakawa K."/>
        </authorList>
    </citation>
    <scope>NUCLEOTIDE SEQUENCE [LARGE SCALE GENOMIC DNA]</scope>
</reference>
<name>A0A4Y2B6T6_ARAVE</name>
<dbReference type="Proteomes" id="UP000499080">
    <property type="component" value="Unassembled WGS sequence"/>
</dbReference>
<organism evidence="1 2">
    <name type="scientific">Araneus ventricosus</name>
    <name type="common">Orbweaver spider</name>
    <name type="synonym">Epeira ventricosa</name>
    <dbReference type="NCBI Taxonomy" id="182803"/>
    <lineage>
        <taxon>Eukaryota</taxon>
        <taxon>Metazoa</taxon>
        <taxon>Ecdysozoa</taxon>
        <taxon>Arthropoda</taxon>
        <taxon>Chelicerata</taxon>
        <taxon>Arachnida</taxon>
        <taxon>Araneae</taxon>
        <taxon>Araneomorphae</taxon>
        <taxon>Entelegynae</taxon>
        <taxon>Araneoidea</taxon>
        <taxon>Araneidae</taxon>
        <taxon>Araneus</taxon>
    </lineage>
</organism>
<sequence>MHLIVFSNLPVNLSYIKPRSYGLPFHEFRPRFALFPVVGTGRIDVAHELVSASVVSRVMGVNSSHVKEGGAARRRQYVRSLERYQEICQITRRGKGATCWNSIDHRSQVRTSSDSRFAKPHAVGTRFNMRISLFGKRETLHITREECTARLKLAGFTYILISWDCGYYACDDFGPSSGPEGSRFEN</sequence>
<dbReference type="AlphaFoldDB" id="A0A4Y2B6T6"/>
<keyword evidence="2" id="KW-1185">Reference proteome</keyword>
<comment type="caution">
    <text evidence="1">The sequence shown here is derived from an EMBL/GenBank/DDBJ whole genome shotgun (WGS) entry which is preliminary data.</text>
</comment>
<proteinExistence type="predicted"/>
<dbReference type="EMBL" id="BGPR01000056">
    <property type="protein sequence ID" value="GBL87920.1"/>
    <property type="molecule type" value="Genomic_DNA"/>
</dbReference>
<evidence type="ECO:0000313" key="2">
    <source>
        <dbReference type="Proteomes" id="UP000499080"/>
    </source>
</evidence>
<gene>
    <name evidence="1" type="ORF">AVEN_192084_1</name>
</gene>
<accession>A0A4Y2B6T6</accession>